<proteinExistence type="predicted"/>
<protein>
    <submittedName>
        <fullName evidence="1">Uncharacterized protein</fullName>
    </submittedName>
</protein>
<keyword evidence="2" id="KW-1185">Reference proteome</keyword>
<dbReference type="Proteomes" id="UP000805193">
    <property type="component" value="Unassembled WGS sequence"/>
</dbReference>
<evidence type="ECO:0000313" key="1">
    <source>
        <dbReference type="EMBL" id="KAG0443833.1"/>
    </source>
</evidence>
<reference evidence="1 2" key="1">
    <citation type="journal article" date="2020" name="Cell">
        <title>Large-Scale Comparative Analyses of Tick Genomes Elucidate Their Genetic Diversity and Vector Capacities.</title>
        <authorList>
            <consortium name="Tick Genome and Microbiome Consortium (TIGMIC)"/>
            <person name="Jia N."/>
            <person name="Wang J."/>
            <person name="Shi W."/>
            <person name="Du L."/>
            <person name="Sun Y."/>
            <person name="Zhan W."/>
            <person name="Jiang J.F."/>
            <person name="Wang Q."/>
            <person name="Zhang B."/>
            <person name="Ji P."/>
            <person name="Bell-Sakyi L."/>
            <person name="Cui X.M."/>
            <person name="Yuan T.T."/>
            <person name="Jiang B.G."/>
            <person name="Yang W.F."/>
            <person name="Lam T.T."/>
            <person name="Chang Q.C."/>
            <person name="Ding S.J."/>
            <person name="Wang X.J."/>
            <person name="Zhu J.G."/>
            <person name="Ruan X.D."/>
            <person name="Zhao L."/>
            <person name="Wei J.T."/>
            <person name="Ye R.Z."/>
            <person name="Que T.C."/>
            <person name="Du C.H."/>
            <person name="Zhou Y.H."/>
            <person name="Cheng J.X."/>
            <person name="Dai P.F."/>
            <person name="Guo W.B."/>
            <person name="Han X.H."/>
            <person name="Huang E.J."/>
            <person name="Li L.F."/>
            <person name="Wei W."/>
            <person name="Gao Y.C."/>
            <person name="Liu J.Z."/>
            <person name="Shao H.Z."/>
            <person name="Wang X."/>
            <person name="Wang C.C."/>
            <person name="Yang T.C."/>
            <person name="Huo Q.B."/>
            <person name="Li W."/>
            <person name="Chen H.Y."/>
            <person name="Chen S.E."/>
            <person name="Zhou L.G."/>
            <person name="Ni X.B."/>
            <person name="Tian J.H."/>
            <person name="Sheng Y."/>
            <person name="Liu T."/>
            <person name="Pan Y.S."/>
            <person name="Xia L.Y."/>
            <person name="Li J."/>
            <person name="Zhao F."/>
            <person name="Cao W.C."/>
        </authorList>
    </citation>
    <scope>NUCLEOTIDE SEQUENCE [LARGE SCALE GENOMIC DNA]</scope>
    <source>
        <strain evidence="1">Iper-2018</strain>
    </source>
</reference>
<comment type="caution">
    <text evidence="1">The sequence shown here is derived from an EMBL/GenBank/DDBJ whole genome shotgun (WGS) entry which is preliminary data.</text>
</comment>
<dbReference type="EMBL" id="JABSTQ010002836">
    <property type="protein sequence ID" value="KAG0443833.1"/>
    <property type="molecule type" value="Genomic_DNA"/>
</dbReference>
<accession>A0AC60QYC7</accession>
<name>A0AC60QYC7_IXOPE</name>
<evidence type="ECO:0000313" key="2">
    <source>
        <dbReference type="Proteomes" id="UP000805193"/>
    </source>
</evidence>
<organism evidence="1 2">
    <name type="scientific">Ixodes persulcatus</name>
    <name type="common">Taiga tick</name>
    <dbReference type="NCBI Taxonomy" id="34615"/>
    <lineage>
        <taxon>Eukaryota</taxon>
        <taxon>Metazoa</taxon>
        <taxon>Ecdysozoa</taxon>
        <taxon>Arthropoda</taxon>
        <taxon>Chelicerata</taxon>
        <taxon>Arachnida</taxon>
        <taxon>Acari</taxon>
        <taxon>Parasitiformes</taxon>
        <taxon>Ixodida</taxon>
        <taxon>Ixodoidea</taxon>
        <taxon>Ixodidae</taxon>
        <taxon>Ixodinae</taxon>
        <taxon>Ixodes</taxon>
    </lineage>
</organism>
<gene>
    <name evidence="1" type="ORF">HPB47_014478</name>
</gene>
<sequence length="133" mass="14530">MSTYLTVIVDFATDRGVSKWDAVLLLAIYGVADVASRFGSGWISDKKCIKRSAMMSLHFLLWAASYFMLASTTHYTFQVVSAITAGWSNGATSMLVPILVMELVDAQQFSSCFGFVTLTVVLPFSVRPVVIGE</sequence>